<gene>
    <name evidence="1" type="ORF">I7I52_02322</name>
</gene>
<evidence type="ECO:0000313" key="2">
    <source>
        <dbReference type="Proteomes" id="UP000670092"/>
    </source>
</evidence>
<sequence>MRRRPSANGTNQPRWIFYSSASRCLAWAISSPPIRKMMVKAILASQISTSIKESASNFGYLFLAADLQPLRDHEHCVIIVFWFC</sequence>
<proteinExistence type="predicted"/>
<reference evidence="1 2" key="1">
    <citation type="submission" date="2021-01" db="EMBL/GenBank/DDBJ databases">
        <title>Chromosome-level genome assembly of a human fungal pathogen reveals clustering of transcriptionally co-regulated genes.</title>
        <authorList>
            <person name="Voorhies M."/>
            <person name="Cohen S."/>
            <person name="Shea T.P."/>
            <person name="Petrus S."/>
            <person name="Munoz J.F."/>
            <person name="Poplawski S."/>
            <person name="Goldman W.E."/>
            <person name="Michael T."/>
            <person name="Cuomo C.A."/>
            <person name="Sil A."/>
            <person name="Beyhan S."/>
        </authorList>
    </citation>
    <scope>NUCLEOTIDE SEQUENCE [LARGE SCALE GENOMIC DNA]</scope>
    <source>
        <strain evidence="1 2">G184AR</strain>
    </source>
</reference>
<name>A0A8H7Z551_AJECA</name>
<dbReference type="Proteomes" id="UP000670092">
    <property type="component" value="Unassembled WGS sequence"/>
</dbReference>
<dbReference type="EMBL" id="JAEVHI010000001">
    <property type="protein sequence ID" value="KAG5304102.1"/>
    <property type="molecule type" value="Genomic_DNA"/>
</dbReference>
<protein>
    <submittedName>
        <fullName evidence="1">Uncharacterized protein</fullName>
    </submittedName>
</protein>
<dbReference type="AlphaFoldDB" id="A0A8H7Z551"/>
<accession>A0A8H7Z551</accession>
<dbReference type="VEuPathDB" id="FungiDB:I7I52_02322"/>
<organism evidence="1 2">
    <name type="scientific">Ajellomyces capsulatus</name>
    <name type="common">Darling's disease fungus</name>
    <name type="synonym">Histoplasma capsulatum</name>
    <dbReference type="NCBI Taxonomy" id="5037"/>
    <lineage>
        <taxon>Eukaryota</taxon>
        <taxon>Fungi</taxon>
        <taxon>Dikarya</taxon>
        <taxon>Ascomycota</taxon>
        <taxon>Pezizomycotina</taxon>
        <taxon>Eurotiomycetes</taxon>
        <taxon>Eurotiomycetidae</taxon>
        <taxon>Onygenales</taxon>
        <taxon>Ajellomycetaceae</taxon>
        <taxon>Histoplasma</taxon>
    </lineage>
</organism>
<comment type="caution">
    <text evidence="1">The sequence shown here is derived from an EMBL/GenBank/DDBJ whole genome shotgun (WGS) entry which is preliminary data.</text>
</comment>
<evidence type="ECO:0000313" key="1">
    <source>
        <dbReference type="EMBL" id="KAG5304102.1"/>
    </source>
</evidence>